<evidence type="ECO:0000313" key="8">
    <source>
        <dbReference type="EMBL" id="OZM71866.1"/>
    </source>
</evidence>
<keyword evidence="9" id="KW-1185">Reference proteome</keyword>
<evidence type="ECO:0000256" key="5">
    <source>
        <dbReference type="ARBA" id="ARBA00023251"/>
    </source>
</evidence>
<comment type="subcellular location">
    <subcellularLocation>
        <location evidence="1">Membrane</location>
        <topology evidence="1">Multi-pass membrane protein</topology>
    </subcellularLocation>
</comment>
<keyword evidence="4 6" id="KW-0472">Membrane</keyword>
<evidence type="ECO:0000313" key="9">
    <source>
        <dbReference type="Proteomes" id="UP000242444"/>
    </source>
</evidence>
<evidence type="ECO:0000259" key="7">
    <source>
        <dbReference type="PROSITE" id="PS51012"/>
    </source>
</evidence>
<feature type="transmembrane region" description="Helical" evidence="6">
    <location>
        <begin position="66"/>
        <end position="85"/>
    </location>
</feature>
<gene>
    <name evidence="8" type="ORF">CFN78_17055</name>
</gene>
<evidence type="ECO:0000256" key="6">
    <source>
        <dbReference type="SAM" id="Phobius"/>
    </source>
</evidence>
<feature type="transmembrane region" description="Helical" evidence="6">
    <location>
        <begin position="174"/>
        <end position="194"/>
    </location>
</feature>
<dbReference type="RefSeq" id="WP_094863823.1">
    <property type="nucleotide sequence ID" value="NZ_NKYE01000010.1"/>
</dbReference>
<dbReference type="PROSITE" id="PS51012">
    <property type="entry name" value="ABC_TM2"/>
    <property type="match status" value="1"/>
</dbReference>
<proteinExistence type="predicted"/>
<dbReference type="InterPro" id="IPR013525">
    <property type="entry name" value="ABC2_TM"/>
</dbReference>
<protein>
    <submittedName>
        <fullName evidence="8">ABC transporter</fullName>
    </submittedName>
</protein>
<feature type="transmembrane region" description="Helical" evidence="6">
    <location>
        <begin position="238"/>
        <end position="259"/>
    </location>
</feature>
<dbReference type="EMBL" id="NKYE01000010">
    <property type="protein sequence ID" value="OZM71866.1"/>
    <property type="molecule type" value="Genomic_DNA"/>
</dbReference>
<keyword evidence="2 6" id="KW-0812">Transmembrane</keyword>
<dbReference type="InterPro" id="IPR000412">
    <property type="entry name" value="ABC_2_transport"/>
</dbReference>
<dbReference type="Pfam" id="PF12698">
    <property type="entry name" value="ABC2_membrane_3"/>
    <property type="match status" value="1"/>
</dbReference>
<dbReference type="OrthoDB" id="9786643at2"/>
<keyword evidence="3 6" id="KW-1133">Transmembrane helix</keyword>
<dbReference type="PANTHER" id="PTHR43229">
    <property type="entry name" value="NODULATION PROTEIN J"/>
    <property type="match status" value="1"/>
</dbReference>
<sequence length="283" mass="30680">MNSTMTALRPGFRRGMIELRQTFTNGQDLFGQFFWPAIMIVVMLFLRDNQFEGVPLNVASFALPSVLGMNIGFTGLTYLAQLLTVEREDGTLLRAKAVPNGMSGYLIGKIVTVSGITLIGVLIILIPGVILFDGLALNSVGSWLTFAWVTLLGLVATLPIGAVIGSLMKSPRSLGLIMLPLMGLVGVSGIFFPLSSLPEWLQIVAQILPIYWLGLGMRSAMLPDQAVMIEIGESWRHLETLGVLGVWAIVGLTLAPMVLRRMARRESGSSVAARREKALQRVG</sequence>
<dbReference type="InterPro" id="IPR051784">
    <property type="entry name" value="Nod_factor_ABC_transporter"/>
</dbReference>
<dbReference type="GO" id="GO:0140359">
    <property type="term" value="F:ABC-type transporter activity"/>
    <property type="evidence" value="ECO:0007669"/>
    <property type="project" value="InterPro"/>
</dbReference>
<feature type="transmembrane region" description="Helical" evidence="6">
    <location>
        <begin position="106"/>
        <end position="131"/>
    </location>
</feature>
<dbReference type="InterPro" id="IPR047817">
    <property type="entry name" value="ABC2_TM_bact-type"/>
</dbReference>
<accession>A0A263D321</accession>
<dbReference type="PIRSF" id="PIRSF006648">
    <property type="entry name" value="DrrB"/>
    <property type="match status" value="1"/>
</dbReference>
<feature type="transmembrane region" description="Helical" evidence="6">
    <location>
        <begin position="29"/>
        <end position="46"/>
    </location>
</feature>
<evidence type="ECO:0000256" key="3">
    <source>
        <dbReference type="ARBA" id="ARBA00022989"/>
    </source>
</evidence>
<dbReference type="GO" id="GO:0046677">
    <property type="term" value="P:response to antibiotic"/>
    <property type="evidence" value="ECO:0007669"/>
    <property type="project" value="UniProtKB-KW"/>
</dbReference>
<organism evidence="8 9">
    <name type="scientific">Amycolatopsis antarctica</name>
    <dbReference type="NCBI Taxonomy" id="1854586"/>
    <lineage>
        <taxon>Bacteria</taxon>
        <taxon>Bacillati</taxon>
        <taxon>Actinomycetota</taxon>
        <taxon>Actinomycetes</taxon>
        <taxon>Pseudonocardiales</taxon>
        <taxon>Pseudonocardiaceae</taxon>
        <taxon>Amycolatopsis</taxon>
    </lineage>
</organism>
<evidence type="ECO:0000256" key="4">
    <source>
        <dbReference type="ARBA" id="ARBA00023136"/>
    </source>
</evidence>
<dbReference type="GO" id="GO:0043190">
    <property type="term" value="C:ATP-binding cassette (ABC) transporter complex"/>
    <property type="evidence" value="ECO:0007669"/>
    <property type="project" value="InterPro"/>
</dbReference>
<feature type="domain" description="ABC transmembrane type-2" evidence="7">
    <location>
        <begin position="27"/>
        <end position="262"/>
    </location>
</feature>
<dbReference type="InParanoid" id="A0A263D321"/>
<dbReference type="Proteomes" id="UP000242444">
    <property type="component" value="Unassembled WGS sequence"/>
</dbReference>
<name>A0A263D321_9PSEU</name>
<evidence type="ECO:0000256" key="1">
    <source>
        <dbReference type="ARBA" id="ARBA00004141"/>
    </source>
</evidence>
<evidence type="ECO:0000256" key="2">
    <source>
        <dbReference type="ARBA" id="ARBA00022692"/>
    </source>
</evidence>
<dbReference type="PANTHER" id="PTHR43229:SF2">
    <property type="entry name" value="NODULATION PROTEIN J"/>
    <property type="match status" value="1"/>
</dbReference>
<reference evidence="8 9" key="1">
    <citation type="submission" date="2017-07" db="EMBL/GenBank/DDBJ databases">
        <title>Amycolatopsis antarcticus sp. nov., isolated from the surface of an Antarcticus brown macroalga.</title>
        <authorList>
            <person name="Wang J."/>
            <person name="Leiva S."/>
            <person name="Huang J."/>
            <person name="Huang Y."/>
        </authorList>
    </citation>
    <scope>NUCLEOTIDE SEQUENCE [LARGE SCALE GENOMIC DNA]</scope>
    <source>
        <strain evidence="8 9">AU-G6</strain>
    </source>
</reference>
<comment type="caution">
    <text evidence="8">The sequence shown here is derived from an EMBL/GenBank/DDBJ whole genome shotgun (WGS) entry which is preliminary data.</text>
</comment>
<keyword evidence="5" id="KW-0046">Antibiotic resistance</keyword>
<feature type="transmembrane region" description="Helical" evidence="6">
    <location>
        <begin position="143"/>
        <end position="167"/>
    </location>
</feature>
<dbReference type="AlphaFoldDB" id="A0A263D321"/>